<proteinExistence type="predicted"/>
<evidence type="ECO:0000256" key="1">
    <source>
        <dbReference type="SAM" id="MobiDB-lite"/>
    </source>
</evidence>
<dbReference type="Proteomes" id="UP000712281">
    <property type="component" value="Unassembled WGS sequence"/>
</dbReference>
<dbReference type="EMBL" id="QGKW02002228">
    <property type="protein sequence ID" value="KAF2536720.1"/>
    <property type="molecule type" value="Genomic_DNA"/>
</dbReference>
<reference evidence="2" key="1">
    <citation type="submission" date="2019-12" db="EMBL/GenBank/DDBJ databases">
        <title>Genome sequencing and annotation of Brassica cretica.</title>
        <authorList>
            <person name="Studholme D.J."/>
            <person name="Sarris P.F."/>
        </authorList>
    </citation>
    <scope>NUCLEOTIDE SEQUENCE</scope>
    <source>
        <strain evidence="2">PFS-001/15</strain>
        <tissue evidence="2">Leaf</tissue>
    </source>
</reference>
<protein>
    <submittedName>
        <fullName evidence="2">Uncharacterized protein</fullName>
    </submittedName>
</protein>
<evidence type="ECO:0000313" key="2">
    <source>
        <dbReference type="EMBL" id="KAF2536720.1"/>
    </source>
</evidence>
<accession>A0A8S9FSP2</accession>
<sequence length="167" mass="18853">MSSKKKISRRGTSRSSSSEGAHDEILIPKVEFVHHSVDPAKNAAWWRARYGSITPPVEKLFPVMIHRMVEEGAPSRSTSDFLQTVQSFYRSPDTVEFRIPQHGESADNPPEVIVRVLDRFEVSISQLNPISLQHLIGVVILCYEHGLSLTTDHFEALFRLQLVFEAG</sequence>
<dbReference type="AlphaFoldDB" id="A0A8S9FSP2"/>
<feature type="region of interest" description="Disordered" evidence="1">
    <location>
        <begin position="1"/>
        <end position="21"/>
    </location>
</feature>
<comment type="caution">
    <text evidence="2">The sequence shown here is derived from an EMBL/GenBank/DDBJ whole genome shotgun (WGS) entry which is preliminary data.</text>
</comment>
<name>A0A8S9FSP2_BRACR</name>
<feature type="compositionally biased region" description="Basic residues" evidence="1">
    <location>
        <begin position="1"/>
        <end position="12"/>
    </location>
</feature>
<gene>
    <name evidence="2" type="ORF">F2Q68_00021157</name>
</gene>
<organism evidence="2 3">
    <name type="scientific">Brassica cretica</name>
    <name type="common">Mustard</name>
    <dbReference type="NCBI Taxonomy" id="69181"/>
    <lineage>
        <taxon>Eukaryota</taxon>
        <taxon>Viridiplantae</taxon>
        <taxon>Streptophyta</taxon>
        <taxon>Embryophyta</taxon>
        <taxon>Tracheophyta</taxon>
        <taxon>Spermatophyta</taxon>
        <taxon>Magnoliopsida</taxon>
        <taxon>eudicotyledons</taxon>
        <taxon>Gunneridae</taxon>
        <taxon>Pentapetalae</taxon>
        <taxon>rosids</taxon>
        <taxon>malvids</taxon>
        <taxon>Brassicales</taxon>
        <taxon>Brassicaceae</taxon>
        <taxon>Brassiceae</taxon>
        <taxon>Brassica</taxon>
    </lineage>
</organism>
<evidence type="ECO:0000313" key="3">
    <source>
        <dbReference type="Proteomes" id="UP000712281"/>
    </source>
</evidence>